<feature type="domain" description="PARP catalytic" evidence="8">
    <location>
        <begin position="439"/>
        <end position="654"/>
    </location>
</feature>
<comment type="similarity">
    <text evidence="3">Belongs to the ARTD/PARP family.</text>
</comment>
<evidence type="ECO:0000256" key="3">
    <source>
        <dbReference type="ARBA" id="ARBA00024347"/>
    </source>
</evidence>
<evidence type="ECO:0000256" key="5">
    <source>
        <dbReference type="SAM" id="MobiDB-lite"/>
    </source>
</evidence>
<dbReference type="Gene3D" id="3.30.720.50">
    <property type="match status" value="1"/>
</dbReference>
<evidence type="ECO:0000256" key="1">
    <source>
        <dbReference type="ARBA" id="ARBA00004123"/>
    </source>
</evidence>
<dbReference type="InterPro" id="IPR051712">
    <property type="entry name" value="ARTD-AVP"/>
</dbReference>
<keyword evidence="10" id="KW-1185">Reference proteome</keyword>
<dbReference type="PROSITE" id="PS51059">
    <property type="entry name" value="PARP_CATALYTIC"/>
    <property type="match status" value="1"/>
</dbReference>
<keyword evidence="4" id="KW-0479">Metal-binding</keyword>
<keyword evidence="2" id="KW-0539">Nucleus</keyword>
<feature type="compositionally biased region" description="Basic residues" evidence="5">
    <location>
        <begin position="125"/>
        <end position="138"/>
    </location>
</feature>
<sequence length="782" mass="87600">MFTDEQIRTIVLRSTPVVCEKFNKTDCVEETCPDLHVCSKNILHDCASGDDCKLGHLIKDTEHNMWVLRTFHVERLPEKVLSKIVIVKKDVPQAASTAKDVPSKTPKASQGDGQEAADKDEKGKKSQNKSRSAMRKARSKETLQPDPVLSVPPTAGKTGGDVDQAAASSLRQRSPEQDAKQDDQRSPSGERPRPVPARRTKVPEVPRAVNPEASQYAHLCENHTWEGKCPRGYLCPRYHHRDRPPFVWQLQAFGDWQDFSKEDSFDIEKQFCQFANQETFEVVLDNIGGLKLSIHFGTLTATVEDAYTSASRISVYQNLQLRRWSTPSYMEAETKAPLNYYTQWCWYFMDTDGHLQPFRPELFQYTLEEKYISGQSKYFYEHGERQLMIHLQEMVQVDLDTGMAVSVFRRPIFHSVITSAPEMSSLLLKEPPAPLSHPPPTHWSKVDLLHDFELVELEKVGSEYQDVLRSFHATLDRSKASILRIFRVQNLNLWDKYCSTKRAMTPRDGSASDVDERRLFHGTPTLLGARGICANNMDFRRSGENVGALYGKGSYFSAHAIYSHSYTQGPHRYMFLAKVLVGKYTAGKPSYMSPPLREGLKLYDSCVNDEANPTIFVIFDLAQSYPEYLIQYEDSGAQGQGLAKTHSLGTLPATASVGTKPQPPERNPHSPHASADPARLLSHPSQNPALEAQSAALHGYYNARTQRSEFVGPERQGTGIEERQRAPYSGLAFDNPYGGSTGAQSVGGARATTQPNLQGRATPMSPPGQRAKKSNEDKCVLS</sequence>
<dbReference type="PANTHER" id="PTHR45740">
    <property type="entry name" value="POLY [ADP-RIBOSE] POLYMERASE"/>
    <property type="match status" value="1"/>
</dbReference>
<dbReference type="PANTHER" id="PTHR45740:SF2">
    <property type="entry name" value="POLY [ADP-RIBOSE] POLYMERASE"/>
    <property type="match status" value="1"/>
</dbReference>
<keyword evidence="4" id="KW-0862">Zinc</keyword>
<feature type="compositionally biased region" description="Basic and acidic residues" evidence="5">
    <location>
        <begin position="773"/>
        <end position="782"/>
    </location>
</feature>
<name>A0ABD0J5Y7_9CAEN</name>
<dbReference type="Pfam" id="PF02825">
    <property type="entry name" value="WWE"/>
    <property type="match status" value="1"/>
</dbReference>
<feature type="region of interest" description="Disordered" evidence="5">
    <location>
        <begin position="706"/>
        <end position="782"/>
    </location>
</feature>
<dbReference type="InterPro" id="IPR037197">
    <property type="entry name" value="WWE_dom_sf"/>
</dbReference>
<dbReference type="InterPro" id="IPR012317">
    <property type="entry name" value="Poly(ADP-ribose)pol_cat_dom"/>
</dbReference>
<dbReference type="SUPFAM" id="SSF117839">
    <property type="entry name" value="WWE domain"/>
    <property type="match status" value="1"/>
</dbReference>
<dbReference type="PROSITE" id="PS50103">
    <property type="entry name" value="ZF_C3H1"/>
    <property type="match status" value="1"/>
</dbReference>
<comment type="subcellular location">
    <subcellularLocation>
        <location evidence="1">Nucleus</location>
    </subcellularLocation>
</comment>
<feature type="region of interest" description="Disordered" evidence="5">
    <location>
        <begin position="652"/>
        <end position="684"/>
    </location>
</feature>
<feature type="region of interest" description="Disordered" evidence="5">
    <location>
        <begin position="92"/>
        <end position="205"/>
    </location>
</feature>
<evidence type="ECO:0000259" key="8">
    <source>
        <dbReference type="PROSITE" id="PS51059"/>
    </source>
</evidence>
<evidence type="ECO:0008006" key="11">
    <source>
        <dbReference type="Google" id="ProtNLM"/>
    </source>
</evidence>
<organism evidence="9 10">
    <name type="scientific">Batillaria attramentaria</name>
    <dbReference type="NCBI Taxonomy" id="370345"/>
    <lineage>
        <taxon>Eukaryota</taxon>
        <taxon>Metazoa</taxon>
        <taxon>Spiralia</taxon>
        <taxon>Lophotrochozoa</taxon>
        <taxon>Mollusca</taxon>
        <taxon>Gastropoda</taxon>
        <taxon>Caenogastropoda</taxon>
        <taxon>Sorbeoconcha</taxon>
        <taxon>Cerithioidea</taxon>
        <taxon>Batillariidae</taxon>
        <taxon>Batillaria</taxon>
    </lineage>
</organism>
<dbReference type="GO" id="GO:0005634">
    <property type="term" value="C:nucleus"/>
    <property type="evidence" value="ECO:0007669"/>
    <property type="project" value="UniProtKB-SubCell"/>
</dbReference>
<dbReference type="InterPro" id="IPR004170">
    <property type="entry name" value="WWE_dom"/>
</dbReference>
<accession>A0ABD0J5Y7</accession>
<dbReference type="Gene3D" id="3.90.228.10">
    <property type="match status" value="1"/>
</dbReference>
<gene>
    <name evidence="9" type="ORF">BaRGS_00038389</name>
</gene>
<dbReference type="InterPro" id="IPR000571">
    <property type="entry name" value="Znf_CCCH"/>
</dbReference>
<dbReference type="PROSITE" id="PS50918">
    <property type="entry name" value="WWE"/>
    <property type="match status" value="1"/>
</dbReference>
<evidence type="ECO:0000256" key="2">
    <source>
        <dbReference type="ARBA" id="ARBA00023242"/>
    </source>
</evidence>
<dbReference type="CDD" id="cd01439">
    <property type="entry name" value="TCCD_inducible_PARP_like"/>
    <property type="match status" value="1"/>
</dbReference>
<evidence type="ECO:0000256" key="4">
    <source>
        <dbReference type="PROSITE-ProRule" id="PRU00723"/>
    </source>
</evidence>
<keyword evidence="4" id="KW-0863">Zinc-finger</keyword>
<dbReference type="AlphaFoldDB" id="A0ABD0J5Y7"/>
<feature type="domain" description="WWE" evidence="7">
    <location>
        <begin position="328"/>
        <end position="409"/>
    </location>
</feature>
<evidence type="ECO:0000313" key="9">
    <source>
        <dbReference type="EMBL" id="KAK7462560.1"/>
    </source>
</evidence>
<dbReference type="GO" id="GO:0008270">
    <property type="term" value="F:zinc ion binding"/>
    <property type="evidence" value="ECO:0007669"/>
    <property type="project" value="UniProtKB-KW"/>
</dbReference>
<evidence type="ECO:0000259" key="6">
    <source>
        <dbReference type="PROSITE" id="PS50103"/>
    </source>
</evidence>
<evidence type="ECO:0000313" key="10">
    <source>
        <dbReference type="Proteomes" id="UP001519460"/>
    </source>
</evidence>
<reference evidence="9 10" key="1">
    <citation type="journal article" date="2023" name="Sci. Data">
        <title>Genome assembly of the Korean intertidal mud-creeper Batillaria attramentaria.</title>
        <authorList>
            <person name="Patra A.K."/>
            <person name="Ho P.T."/>
            <person name="Jun S."/>
            <person name="Lee S.J."/>
            <person name="Kim Y."/>
            <person name="Won Y.J."/>
        </authorList>
    </citation>
    <scope>NUCLEOTIDE SEQUENCE [LARGE SCALE GENOMIC DNA]</scope>
    <source>
        <strain evidence="9">Wonlab-2016</strain>
    </source>
</reference>
<dbReference type="EMBL" id="JACVVK020000617">
    <property type="protein sequence ID" value="KAK7462560.1"/>
    <property type="molecule type" value="Genomic_DNA"/>
</dbReference>
<proteinExistence type="inferred from homology"/>
<dbReference type="Pfam" id="PF00644">
    <property type="entry name" value="PARP"/>
    <property type="match status" value="1"/>
</dbReference>
<feature type="zinc finger region" description="C3H1-type" evidence="4">
    <location>
        <begin position="219"/>
        <end position="242"/>
    </location>
</feature>
<feature type="domain" description="C3H1-type" evidence="6">
    <location>
        <begin position="219"/>
        <end position="242"/>
    </location>
</feature>
<dbReference type="SUPFAM" id="SSF56399">
    <property type="entry name" value="ADP-ribosylation"/>
    <property type="match status" value="1"/>
</dbReference>
<feature type="compositionally biased region" description="Basic and acidic residues" evidence="5">
    <location>
        <begin position="173"/>
        <end position="193"/>
    </location>
</feature>
<comment type="caution">
    <text evidence="9">The sequence shown here is derived from an EMBL/GenBank/DDBJ whole genome shotgun (WGS) entry which is preliminary data.</text>
</comment>
<protein>
    <recommendedName>
        <fullName evidence="11">Poly [ADP-ribose] polymerase</fullName>
    </recommendedName>
</protein>
<dbReference type="Proteomes" id="UP001519460">
    <property type="component" value="Unassembled WGS sequence"/>
</dbReference>
<evidence type="ECO:0000259" key="7">
    <source>
        <dbReference type="PROSITE" id="PS50918"/>
    </source>
</evidence>